<dbReference type="Gene3D" id="1.10.10.10">
    <property type="entry name" value="Winged helix-like DNA-binding domain superfamily/Winged helix DNA-binding domain"/>
    <property type="match status" value="1"/>
</dbReference>
<sequence>MCPTAGSRIGSCSSRVKADHGIDCGDRCRTPDSEHYPRQHADAVRPLQRLASTARLHASSGIIRPRAAIRSQAIIDAITPDPDSATAQLGAVERQQAIVEWVNTRGRASVRDLARHFGVSEVTIRLDLTFLDEKGLLVRSRGAALVKNRIARELTLREKHGEHAALKRKLGEATAKLIGNGERIIVDSGTTTEEVAIALHDHQDLVVMTNGLNIANRLATAEQVEVMVAGGLLRKKSLSFYGATAEASLRHLHFDKVILGVDGFDLKLGLTTHFEAEASLNRLMCRASEQIVVVTDSSKFRRRGFHAICDIKDIDVLVTDRGIPADYAERIAQLGTRVILVD</sequence>
<dbReference type="InterPro" id="IPR036388">
    <property type="entry name" value="WH-like_DNA-bd_sf"/>
</dbReference>
<organism evidence="4 5">
    <name type="scientific">Tahibacter harae</name>
    <dbReference type="NCBI Taxonomy" id="2963937"/>
    <lineage>
        <taxon>Bacteria</taxon>
        <taxon>Pseudomonadati</taxon>
        <taxon>Pseudomonadota</taxon>
        <taxon>Gammaproteobacteria</taxon>
        <taxon>Lysobacterales</taxon>
        <taxon>Rhodanobacteraceae</taxon>
        <taxon>Tahibacter</taxon>
    </lineage>
</organism>
<keyword evidence="1" id="KW-0805">Transcription regulation</keyword>
<accession>A0ABT1QYF4</accession>
<protein>
    <submittedName>
        <fullName evidence="4">Transcriptional repressor AgaR</fullName>
    </submittedName>
</protein>
<evidence type="ECO:0000256" key="2">
    <source>
        <dbReference type="ARBA" id="ARBA00023163"/>
    </source>
</evidence>
<keyword evidence="5" id="KW-1185">Reference proteome</keyword>
<dbReference type="PANTHER" id="PTHR30363">
    <property type="entry name" value="HTH-TYPE TRANSCRIPTIONAL REGULATOR SRLR-RELATED"/>
    <property type="match status" value="1"/>
</dbReference>
<dbReference type="SMART" id="SM00420">
    <property type="entry name" value="HTH_DEOR"/>
    <property type="match status" value="1"/>
</dbReference>
<dbReference type="Gene3D" id="3.40.50.1360">
    <property type="match status" value="1"/>
</dbReference>
<dbReference type="InterPro" id="IPR050313">
    <property type="entry name" value="Carb_Metab_HTH_regulators"/>
</dbReference>
<feature type="domain" description="HTH deoR-type" evidence="3">
    <location>
        <begin position="91"/>
        <end position="146"/>
    </location>
</feature>
<dbReference type="SMART" id="SM01134">
    <property type="entry name" value="DeoRC"/>
    <property type="match status" value="1"/>
</dbReference>
<dbReference type="EMBL" id="JANFQO010000028">
    <property type="protein sequence ID" value="MCQ4167318.1"/>
    <property type="molecule type" value="Genomic_DNA"/>
</dbReference>
<dbReference type="SUPFAM" id="SSF46785">
    <property type="entry name" value="Winged helix' DNA-binding domain"/>
    <property type="match status" value="1"/>
</dbReference>
<dbReference type="Pfam" id="PF00455">
    <property type="entry name" value="DeoRC"/>
    <property type="match status" value="1"/>
</dbReference>
<evidence type="ECO:0000313" key="5">
    <source>
        <dbReference type="Proteomes" id="UP001165498"/>
    </source>
</evidence>
<proteinExistence type="predicted"/>
<dbReference type="Pfam" id="PF08220">
    <property type="entry name" value="HTH_DeoR"/>
    <property type="match status" value="1"/>
</dbReference>
<evidence type="ECO:0000256" key="1">
    <source>
        <dbReference type="ARBA" id="ARBA00023015"/>
    </source>
</evidence>
<dbReference type="RefSeq" id="WP_255916506.1">
    <property type="nucleotide sequence ID" value="NZ_JANFQO010000028.1"/>
</dbReference>
<dbReference type="PANTHER" id="PTHR30363:SF44">
    <property type="entry name" value="AGA OPERON TRANSCRIPTIONAL REPRESSOR-RELATED"/>
    <property type="match status" value="1"/>
</dbReference>
<dbReference type="Proteomes" id="UP001165498">
    <property type="component" value="Unassembled WGS sequence"/>
</dbReference>
<dbReference type="InterPro" id="IPR001034">
    <property type="entry name" value="DeoR_HTH"/>
</dbReference>
<dbReference type="InterPro" id="IPR037171">
    <property type="entry name" value="NagB/RpiA_transferase-like"/>
</dbReference>
<dbReference type="InterPro" id="IPR036390">
    <property type="entry name" value="WH_DNA-bd_sf"/>
</dbReference>
<dbReference type="PROSITE" id="PS51000">
    <property type="entry name" value="HTH_DEOR_2"/>
    <property type="match status" value="1"/>
</dbReference>
<comment type="caution">
    <text evidence="4">The sequence shown here is derived from an EMBL/GenBank/DDBJ whole genome shotgun (WGS) entry which is preliminary data.</text>
</comment>
<keyword evidence="2" id="KW-0804">Transcription</keyword>
<evidence type="ECO:0000259" key="3">
    <source>
        <dbReference type="PROSITE" id="PS51000"/>
    </source>
</evidence>
<gene>
    <name evidence="4" type="primary">agaR</name>
    <name evidence="4" type="ORF">NM961_21600</name>
</gene>
<name>A0ABT1QYF4_9GAMM</name>
<dbReference type="InterPro" id="IPR047779">
    <property type="entry name" value="AgaR-like"/>
</dbReference>
<reference evidence="4" key="1">
    <citation type="submission" date="2022-07" db="EMBL/GenBank/DDBJ databases">
        <title>Tahibacter sp., a new gammaproteobacterium isolated from the silt sample collected at pig farm.</title>
        <authorList>
            <person name="Chen H."/>
        </authorList>
    </citation>
    <scope>NUCLEOTIDE SEQUENCE</scope>
    <source>
        <strain evidence="4">P2K</strain>
    </source>
</reference>
<evidence type="ECO:0000313" key="4">
    <source>
        <dbReference type="EMBL" id="MCQ4167318.1"/>
    </source>
</evidence>
<dbReference type="NCBIfam" id="NF040755">
    <property type="entry name" value="AgaR"/>
    <property type="match status" value="1"/>
</dbReference>
<dbReference type="InterPro" id="IPR014036">
    <property type="entry name" value="DeoR-like_C"/>
</dbReference>
<dbReference type="SUPFAM" id="SSF100950">
    <property type="entry name" value="NagB/RpiA/CoA transferase-like"/>
    <property type="match status" value="1"/>
</dbReference>